<keyword evidence="2" id="KW-0812">Transmembrane</keyword>
<evidence type="ECO:0000313" key="3">
    <source>
        <dbReference type="EMBL" id="EJK47821.1"/>
    </source>
</evidence>
<dbReference type="Proteomes" id="UP000266841">
    <property type="component" value="Unassembled WGS sequence"/>
</dbReference>
<dbReference type="PANTHER" id="PTHR31970:SF9">
    <property type="entry name" value="MOLYBDATE TRANSPORTER 2"/>
    <property type="match status" value="1"/>
</dbReference>
<feature type="transmembrane region" description="Helical" evidence="2">
    <location>
        <begin position="548"/>
        <end position="570"/>
    </location>
</feature>
<dbReference type="OMA" id="ALKKTHY"/>
<protein>
    <recommendedName>
        <fullName evidence="5">SLC26A/SulP transporter domain-containing protein</fullName>
    </recommendedName>
</protein>
<feature type="transmembrane region" description="Helical" evidence="2">
    <location>
        <begin position="185"/>
        <end position="205"/>
    </location>
</feature>
<dbReference type="InterPro" id="IPR031563">
    <property type="entry name" value="MOT1/MOT2"/>
</dbReference>
<feature type="compositionally biased region" description="Low complexity" evidence="1">
    <location>
        <begin position="27"/>
        <end position="38"/>
    </location>
</feature>
<feature type="region of interest" description="Disordered" evidence="1">
    <location>
        <begin position="1"/>
        <end position="69"/>
    </location>
</feature>
<feature type="compositionally biased region" description="Low complexity" evidence="1">
    <location>
        <begin position="279"/>
        <end position="290"/>
    </location>
</feature>
<keyword evidence="2" id="KW-0472">Membrane</keyword>
<dbReference type="OrthoDB" id="5402974at2759"/>
<evidence type="ECO:0008006" key="5">
    <source>
        <dbReference type="Google" id="ProtNLM"/>
    </source>
</evidence>
<feature type="region of interest" description="Disordered" evidence="1">
    <location>
        <begin position="276"/>
        <end position="329"/>
    </location>
</feature>
<dbReference type="AlphaFoldDB" id="K0RFU2"/>
<comment type="caution">
    <text evidence="3">The sequence shown here is derived from an EMBL/GenBank/DDBJ whole genome shotgun (WGS) entry which is preliminary data.</text>
</comment>
<dbReference type="EMBL" id="AGNL01046592">
    <property type="protein sequence ID" value="EJK47821.1"/>
    <property type="molecule type" value="Genomic_DNA"/>
</dbReference>
<name>K0RFU2_THAOC</name>
<evidence type="ECO:0000256" key="1">
    <source>
        <dbReference type="SAM" id="MobiDB-lite"/>
    </source>
</evidence>
<dbReference type="eggNOG" id="ENOG502QRGR">
    <property type="taxonomic scope" value="Eukaryota"/>
</dbReference>
<accession>K0RFU2</accession>
<feature type="transmembrane region" description="Helical" evidence="2">
    <location>
        <begin position="246"/>
        <end position="267"/>
    </location>
</feature>
<feature type="transmembrane region" description="Helical" evidence="2">
    <location>
        <begin position="212"/>
        <end position="234"/>
    </location>
</feature>
<feature type="compositionally biased region" description="Polar residues" evidence="1">
    <location>
        <begin position="291"/>
        <end position="304"/>
    </location>
</feature>
<reference evidence="3 4" key="1">
    <citation type="journal article" date="2012" name="Genome Biol.">
        <title>Genome and low-iron response of an oceanic diatom adapted to chronic iron limitation.</title>
        <authorList>
            <person name="Lommer M."/>
            <person name="Specht M."/>
            <person name="Roy A.S."/>
            <person name="Kraemer L."/>
            <person name="Andreson R."/>
            <person name="Gutowska M.A."/>
            <person name="Wolf J."/>
            <person name="Bergner S.V."/>
            <person name="Schilhabel M.B."/>
            <person name="Klostermeier U.C."/>
            <person name="Beiko R.G."/>
            <person name="Rosenstiel P."/>
            <person name="Hippler M."/>
            <person name="Laroche J."/>
        </authorList>
    </citation>
    <scope>NUCLEOTIDE SEQUENCE [LARGE SCALE GENOMIC DNA]</scope>
    <source>
        <strain evidence="3 4">CCMP1005</strain>
    </source>
</reference>
<dbReference type="GO" id="GO:0015098">
    <property type="term" value="F:molybdate ion transmembrane transporter activity"/>
    <property type="evidence" value="ECO:0007669"/>
    <property type="project" value="InterPro"/>
</dbReference>
<feature type="transmembrane region" description="Helical" evidence="2">
    <location>
        <begin position="129"/>
        <end position="149"/>
    </location>
</feature>
<evidence type="ECO:0000313" key="4">
    <source>
        <dbReference type="Proteomes" id="UP000266841"/>
    </source>
</evidence>
<keyword evidence="4" id="KW-1185">Reference proteome</keyword>
<evidence type="ECO:0000256" key="2">
    <source>
        <dbReference type="SAM" id="Phobius"/>
    </source>
</evidence>
<feature type="transmembrane region" description="Helical" evidence="2">
    <location>
        <begin position="520"/>
        <end position="542"/>
    </location>
</feature>
<organism evidence="3 4">
    <name type="scientific">Thalassiosira oceanica</name>
    <name type="common">Marine diatom</name>
    <dbReference type="NCBI Taxonomy" id="159749"/>
    <lineage>
        <taxon>Eukaryota</taxon>
        <taxon>Sar</taxon>
        <taxon>Stramenopiles</taxon>
        <taxon>Ochrophyta</taxon>
        <taxon>Bacillariophyta</taxon>
        <taxon>Coscinodiscophyceae</taxon>
        <taxon>Thalassiosirophycidae</taxon>
        <taxon>Thalassiosirales</taxon>
        <taxon>Thalassiosiraceae</taxon>
        <taxon>Thalassiosira</taxon>
    </lineage>
</organism>
<proteinExistence type="predicted"/>
<keyword evidence="2" id="KW-1133">Transmembrane helix</keyword>
<feature type="transmembrane region" description="Helical" evidence="2">
    <location>
        <begin position="377"/>
        <end position="396"/>
    </location>
</feature>
<sequence>MSRARDGGRGSSNGKPSPLHSHSDIWSSSVEPLLSSRSCPTSTMAPSQGYAEDEAQPRDEQGPPEDNDESRHYAMFLQRCCNPIKLMRFARRRTVEHCQNLSLSELSGSLGDLGTFIPLTVALARERKIALAPALFWAGVSNVVTGYAWDVPMCVQPMKSISAVALTDVAAGTGTGTGGDASQGLSAESVTTAGILTGAAVLFLGVTNLMELVNVIVPLTVVCGLQVGVGLRLASKGISDVAKLDWGGGPDCIGLAIGCAVLCMFWLRDNEHGMKRLDGQQGRDSSDSSGETSKGGSSRTISGTAANSAADSSDNDSREEQLELGGLSTAQQLDTAEEVRVASPTSTDAEQSTRLCPGIMRRLCCCFNPAPLRPHPVGIYLLLIGSVFAVITLATAGPGSDYDLPLTWFGAPVVINAMENVTLVNWRQGFLQGALPQLPLTTLNSVISVCVLAHSLYPEKRQGKLVAKNRTDSVVTRREVSISVGLMNVLLCPLGSMPNCHGAGGLAGQHRFGARHGTSVVVLGLAKIFLAVFLGASALTLLDALPVAVLGVMLVIAGLELVGTGVAMLLDCVRKDEDRTAARIESMNLTFKSVNPKSILRKNALVSFSTASVIVALKKTHYGAISGWVVYMVYGDGCERFYEWLKKRRRQ</sequence>
<gene>
    <name evidence="3" type="ORF">THAOC_33437</name>
</gene>
<feature type="transmembrane region" description="Helical" evidence="2">
    <location>
        <begin position="438"/>
        <end position="457"/>
    </location>
</feature>
<dbReference type="Pfam" id="PF16983">
    <property type="entry name" value="MFS_MOT1"/>
    <property type="match status" value="2"/>
</dbReference>
<dbReference type="PANTHER" id="PTHR31970">
    <property type="match status" value="1"/>
</dbReference>